<dbReference type="InterPro" id="IPR001680">
    <property type="entry name" value="WD40_rpt"/>
</dbReference>
<evidence type="ECO:0000256" key="3">
    <source>
        <dbReference type="SAM" id="MobiDB-lite"/>
    </source>
</evidence>
<evidence type="ECO:0000256" key="2">
    <source>
        <dbReference type="ARBA" id="ARBA00022737"/>
    </source>
</evidence>
<feature type="domain" description="CTLH" evidence="4">
    <location>
        <begin position="70"/>
        <end position="129"/>
    </location>
</feature>
<protein>
    <submittedName>
        <fullName evidence="5">WD repeat-containing protein 26</fullName>
    </submittedName>
</protein>
<keyword evidence="1" id="KW-0853">WD repeat</keyword>
<dbReference type="OrthoDB" id="972532at2759"/>
<gene>
    <name evidence="5" type="ORF">PHET_02435</name>
</gene>
<feature type="region of interest" description="Disordered" evidence="3">
    <location>
        <begin position="664"/>
        <end position="691"/>
    </location>
</feature>
<comment type="caution">
    <text evidence="5">The sequence shown here is derived from an EMBL/GenBank/DDBJ whole genome shotgun (WGS) entry which is preliminary data.</text>
</comment>
<sequence>MYEHNGDVLCPQLNGTLSNGVGLFGTKQNNVRELHSRDVEMLRLIGQYLCDKGLNGAYAQLSRESGVSLEHDDATELRHATLEGRWNDAHAAVDRLAPLIGDPESVDEVRFLLLEQRFLEHLEANEVMPAVTLLRNQITPMQRNTERVHTLASCLMCRTAAELSAQAGGWAGKDAGSRLQLINRIQAFVPAQTMLPPRRLEELIEESVRSQLSTCIFHNPPMGSAIDLDSVSLLQRHSCGMYNFPAFCIQTLHQRDGELWLCQFSPDGCYLAVGGKDANVDVLRVDAKRHTLSRFRVLPTPCYIGCLCWSPDSKKLAACCGEEQSSVYVFDVVSGQQLCNQKVNDEDTYSTATFFADSRKLAFGGLKGLFYVMDTEDQGRILTSVEGYRVQSMAAILPPMPHIGLESTTLDGTKVSSVGDLAAPGGPDSAFGNDVPLVSGLPALTGTSNGQIDQLLVADSLHRIRLFRFGALGPLNTNGTTTTLPGPAVLSTTEASDTTTPSAEILVSTSSSLPVSAAVVSTVEDEPNMSSSNLTDLAVYFTASGAPGAPGTTSVATSTNTISVSVPSSVSAMTSTTAGIDNPSVAAALTVARLSRQQQQRLLQSSNVTTGTTSSSHLFWNQPSHLSHGVSNQGVSVPYSSSPTPVPPGILFDMPILPVSLTRVGPSPAQSAQQQTHPHLRPVLHHSGSTLGGTPYTVVSSSSGASLGPGGSSLTILFGPSLERSSSAATYTSSGTSSTTTSSSEVRALTAAAAAAALAGSHSRSFAGLVHSLSSMVAASSAPVDASSARTLSTATEVGINPMVCTTSTSTSTISPVSTVANLSHSGVRAVSSVTSSTGFTPSTTTAQAAGGSNYGLLDHRTLFKETHAVQSITMSRSGQRALITIHKMGLHLWDVECCAIVQRFIGYKQDTFRLHSTFGGANENFVATGSENGRIHIWHTNGGNHPIHSALSPSSSSSNGSAGGGHDAVTCVHWNPVLTTMMASVNDAGEVCIWGPQRYVFGAGQPMEESS</sequence>
<dbReference type="EMBL" id="LUCH01000975">
    <property type="protein sequence ID" value="KAF5403919.1"/>
    <property type="molecule type" value="Genomic_DNA"/>
</dbReference>
<accession>A0A8J4TQ10</accession>
<dbReference type="InterPro" id="IPR015943">
    <property type="entry name" value="WD40/YVTN_repeat-like_dom_sf"/>
</dbReference>
<dbReference type="AlphaFoldDB" id="A0A8J4TQ10"/>
<evidence type="ECO:0000259" key="4">
    <source>
        <dbReference type="PROSITE" id="PS50897"/>
    </source>
</evidence>
<dbReference type="SMART" id="SM00668">
    <property type="entry name" value="CTLH"/>
    <property type="match status" value="1"/>
</dbReference>
<reference evidence="5" key="1">
    <citation type="submission" date="2019-05" db="EMBL/GenBank/DDBJ databases">
        <title>Annotation for the trematode Paragonimus heterotremus.</title>
        <authorList>
            <person name="Choi Y.-J."/>
        </authorList>
    </citation>
    <scope>NUCLEOTIDE SEQUENCE</scope>
    <source>
        <strain evidence="5">LC</strain>
    </source>
</reference>
<dbReference type="InterPro" id="IPR051350">
    <property type="entry name" value="WD_repeat-ST_regulator"/>
</dbReference>
<dbReference type="GO" id="GO:0043161">
    <property type="term" value="P:proteasome-mediated ubiquitin-dependent protein catabolic process"/>
    <property type="evidence" value="ECO:0007669"/>
    <property type="project" value="TreeGrafter"/>
</dbReference>
<dbReference type="InterPro" id="IPR006595">
    <property type="entry name" value="CTLH_C"/>
</dbReference>
<dbReference type="Proteomes" id="UP000748531">
    <property type="component" value="Unassembled WGS sequence"/>
</dbReference>
<dbReference type="InterPro" id="IPR011044">
    <property type="entry name" value="Quino_amine_DH_bsu"/>
</dbReference>
<proteinExistence type="predicted"/>
<dbReference type="InterPro" id="IPR006594">
    <property type="entry name" value="LisH"/>
</dbReference>
<evidence type="ECO:0000256" key="1">
    <source>
        <dbReference type="ARBA" id="ARBA00022574"/>
    </source>
</evidence>
<evidence type="ECO:0000313" key="5">
    <source>
        <dbReference type="EMBL" id="KAF5403919.1"/>
    </source>
</evidence>
<keyword evidence="6" id="KW-1185">Reference proteome</keyword>
<organism evidence="5 6">
    <name type="scientific">Paragonimus heterotremus</name>
    <dbReference type="NCBI Taxonomy" id="100268"/>
    <lineage>
        <taxon>Eukaryota</taxon>
        <taxon>Metazoa</taxon>
        <taxon>Spiralia</taxon>
        <taxon>Lophotrochozoa</taxon>
        <taxon>Platyhelminthes</taxon>
        <taxon>Trematoda</taxon>
        <taxon>Digenea</taxon>
        <taxon>Plagiorchiida</taxon>
        <taxon>Troglotremata</taxon>
        <taxon>Troglotrematidae</taxon>
        <taxon>Paragonimus</taxon>
    </lineage>
</organism>
<name>A0A8J4TQ10_9TREM</name>
<dbReference type="GO" id="GO:0034657">
    <property type="term" value="C:GID complex"/>
    <property type="evidence" value="ECO:0007669"/>
    <property type="project" value="TreeGrafter"/>
</dbReference>
<dbReference type="Gene3D" id="2.130.10.10">
    <property type="entry name" value="YVTN repeat-like/Quinoprotein amine dehydrogenase"/>
    <property type="match status" value="2"/>
</dbReference>
<dbReference type="SUPFAM" id="SSF50969">
    <property type="entry name" value="YVTN repeat-like/Quinoprotein amine dehydrogenase"/>
    <property type="match status" value="1"/>
</dbReference>
<dbReference type="SMART" id="SM00320">
    <property type="entry name" value="WD40"/>
    <property type="match status" value="5"/>
</dbReference>
<keyword evidence="2" id="KW-0677">Repeat</keyword>
<dbReference type="PROSITE" id="PS50897">
    <property type="entry name" value="CTLH"/>
    <property type="match status" value="1"/>
</dbReference>
<dbReference type="PANTHER" id="PTHR22838">
    <property type="entry name" value="WD REPEAT PROTEIN 26-RELATED"/>
    <property type="match status" value="1"/>
</dbReference>
<dbReference type="PROSITE" id="PS50896">
    <property type="entry name" value="LISH"/>
    <property type="match status" value="1"/>
</dbReference>
<dbReference type="Pfam" id="PF00400">
    <property type="entry name" value="WD40"/>
    <property type="match status" value="2"/>
</dbReference>
<feature type="compositionally biased region" description="Polar residues" evidence="3">
    <location>
        <begin position="668"/>
        <end position="677"/>
    </location>
</feature>
<evidence type="ECO:0000313" key="6">
    <source>
        <dbReference type="Proteomes" id="UP000748531"/>
    </source>
</evidence>
<dbReference type="PANTHER" id="PTHR22838:SF0">
    <property type="entry name" value="WD REPEAT-CONTAINING PROTEIN 26"/>
    <property type="match status" value="1"/>
</dbReference>